<dbReference type="EMBL" id="BMAW01069141">
    <property type="protein sequence ID" value="GFT67558.1"/>
    <property type="molecule type" value="Genomic_DNA"/>
</dbReference>
<dbReference type="AlphaFoldDB" id="A0A8X6PF62"/>
<dbReference type="GO" id="GO:0005634">
    <property type="term" value="C:nucleus"/>
    <property type="evidence" value="ECO:0007669"/>
    <property type="project" value="UniProtKB-SubCell"/>
</dbReference>
<dbReference type="Pfam" id="PF06565">
    <property type="entry name" value="DM10_dom"/>
    <property type="match status" value="2"/>
</dbReference>
<dbReference type="InterPro" id="IPR009057">
    <property type="entry name" value="Homeodomain-like_sf"/>
</dbReference>
<name>A0A8X6PF62_NEPPI</name>
<evidence type="ECO:0000256" key="2">
    <source>
        <dbReference type="ARBA" id="ARBA00004430"/>
    </source>
</evidence>
<keyword evidence="4" id="KW-0677">Repeat</keyword>
<feature type="domain" description="DM10" evidence="7">
    <location>
        <begin position="78"/>
        <end position="220"/>
    </location>
</feature>
<sequence length="409" mass="47117">MEITERKISPKFPVLGEAAEFRIGATCSVTCPPYEGNHHKPQRFVFRNGIPLEMKEDSRVSKVSKVTRMLGHNNMFNSNTAPAFYRDPIGEGYKSTTRCRECNVMYFLDDDEMKIYEPPQLNSGLPQGNKTVLDNLVINKSSNFIEAKMCSDYDCVFQFYMVFSLYVLGCIVGKGKFIKPEGGFYTIDDLNIGKSLFVNGKEFKIINCDSFTRTFLTEMGYRVPSPQPNVFDPVTKDRKEANKMLSYRKPFPRDFKIASFLKNHPRRLRFYGTYGNNRNLFEDERECTLYYDLANGTIKLVEERSINKWIEGRFDTRVLLRPTLVPKRRHLTDSEAWRIVGRLEGGQTQAETEATGVAQSVISRIWNRFLETGSAGRRPGQGRRRATTPNEDRYLTLTARRHQNISSNK</sequence>
<dbReference type="PANTHER" id="PTHR12086">
    <property type="entry name" value="EF-HAND DOMAIN C-TERMINAL CONTAINING PROTEIN"/>
    <property type="match status" value="1"/>
</dbReference>
<evidence type="ECO:0000313" key="8">
    <source>
        <dbReference type="EMBL" id="GFT67558.1"/>
    </source>
</evidence>
<accession>A0A8X6PF62</accession>
<dbReference type="SMART" id="SM00676">
    <property type="entry name" value="DM10"/>
    <property type="match status" value="1"/>
</dbReference>
<evidence type="ECO:0000256" key="6">
    <source>
        <dbReference type="ARBA" id="ARBA00023273"/>
    </source>
</evidence>
<dbReference type="Proteomes" id="UP000887013">
    <property type="component" value="Unassembled WGS sequence"/>
</dbReference>
<dbReference type="InterPro" id="IPR006602">
    <property type="entry name" value="DM10_dom"/>
</dbReference>
<evidence type="ECO:0000256" key="5">
    <source>
        <dbReference type="ARBA" id="ARBA00023212"/>
    </source>
</evidence>
<dbReference type="InterPro" id="IPR040193">
    <property type="entry name" value="EFHC1/EFHC2/EFHB"/>
</dbReference>
<keyword evidence="6" id="KW-0966">Cell projection</keyword>
<comment type="caution">
    <text evidence="8">The sequence shown here is derived from an EMBL/GenBank/DDBJ whole genome shotgun (WGS) entry which is preliminary data.</text>
</comment>
<comment type="subcellular location">
    <subcellularLocation>
        <location evidence="2">Cytoplasm</location>
        <location evidence="2">Cytoskeleton</location>
        <location evidence="2">Cilium axoneme</location>
    </subcellularLocation>
    <subcellularLocation>
        <location evidence="1">Nucleus</location>
    </subcellularLocation>
</comment>
<dbReference type="SUPFAM" id="SSF46689">
    <property type="entry name" value="Homeodomain-like"/>
    <property type="match status" value="1"/>
</dbReference>
<gene>
    <name evidence="8" type="primary">efhc2_0</name>
    <name evidence="8" type="ORF">NPIL_137281</name>
</gene>
<evidence type="ECO:0000259" key="7">
    <source>
        <dbReference type="PROSITE" id="PS51336"/>
    </source>
</evidence>
<evidence type="ECO:0000256" key="4">
    <source>
        <dbReference type="ARBA" id="ARBA00022737"/>
    </source>
</evidence>
<protein>
    <submittedName>
        <fullName evidence="8">EF-hand domain-containing family member C2</fullName>
    </submittedName>
</protein>
<organism evidence="8 9">
    <name type="scientific">Nephila pilipes</name>
    <name type="common">Giant wood spider</name>
    <name type="synonym">Nephila maculata</name>
    <dbReference type="NCBI Taxonomy" id="299642"/>
    <lineage>
        <taxon>Eukaryota</taxon>
        <taxon>Metazoa</taxon>
        <taxon>Ecdysozoa</taxon>
        <taxon>Arthropoda</taxon>
        <taxon>Chelicerata</taxon>
        <taxon>Arachnida</taxon>
        <taxon>Araneae</taxon>
        <taxon>Araneomorphae</taxon>
        <taxon>Entelegynae</taxon>
        <taxon>Araneoidea</taxon>
        <taxon>Nephilidae</taxon>
        <taxon>Nephila</taxon>
    </lineage>
</organism>
<reference evidence="8" key="1">
    <citation type="submission" date="2020-08" db="EMBL/GenBank/DDBJ databases">
        <title>Multicomponent nature underlies the extraordinary mechanical properties of spider dragline silk.</title>
        <authorList>
            <person name="Kono N."/>
            <person name="Nakamura H."/>
            <person name="Mori M."/>
            <person name="Yoshida Y."/>
            <person name="Ohtoshi R."/>
            <person name="Malay A.D."/>
            <person name="Moran D.A.P."/>
            <person name="Tomita M."/>
            <person name="Numata K."/>
            <person name="Arakawa K."/>
        </authorList>
    </citation>
    <scope>NUCLEOTIDE SEQUENCE</scope>
</reference>
<keyword evidence="3" id="KW-0963">Cytoplasm</keyword>
<dbReference type="PROSITE" id="PS51336">
    <property type="entry name" value="DM10"/>
    <property type="match status" value="1"/>
</dbReference>
<dbReference type="GO" id="GO:0005930">
    <property type="term" value="C:axoneme"/>
    <property type="evidence" value="ECO:0007669"/>
    <property type="project" value="UniProtKB-SubCell"/>
</dbReference>
<proteinExistence type="predicted"/>
<keyword evidence="9" id="KW-1185">Reference proteome</keyword>
<dbReference type="OrthoDB" id="6360546at2759"/>
<evidence type="ECO:0000313" key="9">
    <source>
        <dbReference type="Proteomes" id="UP000887013"/>
    </source>
</evidence>
<evidence type="ECO:0000256" key="3">
    <source>
        <dbReference type="ARBA" id="ARBA00022490"/>
    </source>
</evidence>
<keyword evidence="5" id="KW-0206">Cytoskeleton</keyword>
<dbReference type="Gene3D" id="2.30.29.170">
    <property type="match status" value="2"/>
</dbReference>
<evidence type="ECO:0000256" key="1">
    <source>
        <dbReference type="ARBA" id="ARBA00004123"/>
    </source>
</evidence>